<dbReference type="PRINTS" id="PR00413">
    <property type="entry name" value="HADHALOGNASE"/>
</dbReference>
<sequence length="248" mass="26866">MTSEILRRTDWRGIQAVIVDLDGTMVDTAGDFHASVNAMLLALVHQHPHLGPVEPMSAQEIVSFVGKGSENLIRRVLDARFSPLHANGLFADAYALYDREYVRINGQFSNVYPNVREGLAALKALGLRMACVTNKPWNFTEPLLAKTGLAQYFELVYGGDAFALRKPDPYPLLKVADAFHLDPAAVLAIGDSENDARAARAAGMGVLLMPYGYNHGNPVQGVDADGIVPDIVRAAAILAAHTRTNHHG</sequence>
<evidence type="ECO:0000256" key="7">
    <source>
        <dbReference type="ARBA" id="ARBA00022567"/>
    </source>
</evidence>
<dbReference type="NCBIfam" id="TIGR01549">
    <property type="entry name" value="HAD-SF-IA-v1"/>
    <property type="match status" value="1"/>
</dbReference>
<dbReference type="InterPro" id="IPR006439">
    <property type="entry name" value="HAD-SF_hydro_IA"/>
</dbReference>
<evidence type="ECO:0000256" key="4">
    <source>
        <dbReference type="ARBA" id="ARBA00006171"/>
    </source>
</evidence>
<keyword evidence="11 13" id="KW-0119">Carbohydrate metabolism</keyword>
<comment type="cofactor">
    <cofactor evidence="2 13">
        <name>Mg(2+)</name>
        <dbReference type="ChEBI" id="CHEBI:18420"/>
    </cofactor>
</comment>
<dbReference type="GO" id="GO:0046872">
    <property type="term" value="F:metal ion binding"/>
    <property type="evidence" value="ECO:0007669"/>
    <property type="project" value="UniProtKB-KW"/>
</dbReference>
<comment type="function">
    <text evidence="12 13">Specifically catalyzes the dephosphorylation of 2-phosphoglycolate. Is involved in the dissimilation of the intracellular 2-phosphoglycolate formed during the DNA repair of 3'-phosphoglycolate ends, a major class of DNA lesions induced by oxidative stress.</text>
</comment>
<comment type="catalytic activity">
    <reaction evidence="1 13">
        <text>2-phosphoglycolate + H2O = glycolate + phosphate</text>
        <dbReference type="Rhea" id="RHEA:14369"/>
        <dbReference type="ChEBI" id="CHEBI:15377"/>
        <dbReference type="ChEBI" id="CHEBI:29805"/>
        <dbReference type="ChEBI" id="CHEBI:43474"/>
        <dbReference type="ChEBI" id="CHEBI:58033"/>
        <dbReference type="EC" id="3.1.3.18"/>
    </reaction>
</comment>
<dbReference type="SFLD" id="SFLDS00003">
    <property type="entry name" value="Haloacid_Dehalogenase"/>
    <property type="match status" value="1"/>
</dbReference>
<comment type="pathway">
    <text evidence="3 13">Organic acid metabolism; glycolate biosynthesis; glycolate from 2-phosphoglycolate: step 1/1.</text>
</comment>
<dbReference type="PANTHER" id="PTHR43434">
    <property type="entry name" value="PHOSPHOGLYCOLATE PHOSPHATASE"/>
    <property type="match status" value="1"/>
</dbReference>
<dbReference type="OrthoDB" id="9807630at2"/>
<comment type="caution">
    <text evidence="14">The sequence shown here is derived from an EMBL/GenBank/DDBJ whole genome shotgun (WGS) entry which is preliminary data.</text>
</comment>
<gene>
    <name evidence="14" type="primary">gph</name>
    <name evidence="14" type="ORF">CYJ10_05795</name>
</gene>
<dbReference type="STRING" id="82633.GCA_000974605_05999"/>
<dbReference type="HAMAP" id="MF_00495">
    <property type="entry name" value="GPH_hydrolase_bact"/>
    <property type="match status" value="1"/>
</dbReference>
<evidence type="ECO:0000313" key="14">
    <source>
        <dbReference type="EMBL" id="PLQ01205.1"/>
    </source>
</evidence>
<dbReference type="FunFam" id="3.40.50.1000:FF:000022">
    <property type="entry name" value="Phosphoglycolate phosphatase"/>
    <property type="match status" value="1"/>
</dbReference>
<dbReference type="GO" id="GO:0019253">
    <property type="term" value="P:reductive pentose-phosphate cycle"/>
    <property type="evidence" value="ECO:0007669"/>
    <property type="project" value="UniProtKB-KW"/>
</dbReference>
<dbReference type="Pfam" id="PF00702">
    <property type="entry name" value="Hydrolase"/>
    <property type="match status" value="1"/>
</dbReference>
<dbReference type="InterPro" id="IPR023214">
    <property type="entry name" value="HAD_sf"/>
</dbReference>
<dbReference type="InterPro" id="IPR023198">
    <property type="entry name" value="PGP-like_dom2"/>
</dbReference>
<name>A0A2N5CG90_9BURK</name>
<comment type="similarity">
    <text evidence="4 13">Belongs to the HAD-like hydrolase superfamily. CbbY/CbbZ/Gph/YieH family.</text>
</comment>
<evidence type="ECO:0000256" key="12">
    <source>
        <dbReference type="ARBA" id="ARBA00059247"/>
    </source>
</evidence>
<dbReference type="Proteomes" id="UP000234341">
    <property type="component" value="Unassembled WGS sequence"/>
</dbReference>
<evidence type="ECO:0000256" key="6">
    <source>
        <dbReference type="ARBA" id="ARBA00013078"/>
    </source>
</evidence>
<evidence type="ECO:0000313" key="15">
    <source>
        <dbReference type="Proteomes" id="UP000234341"/>
    </source>
</evidence>
<dbReference type="InterPro" id="IPR037512">
    <property type="entry name" value="PGPase_prok"/>
</dbReference>
<comment type="subunit">
    <text evidence="5">Homotrimer.</text>
</comment>
<dbReference type="GO" id="GO:0008967">
    <property type="term" value="F:phosphoglycolate phosphatase activity"/>
    <property type="evidence" value="ECO:0007669"/>
    <property type="project" value="UniProtKB-UniRule"/>
</dbReference>
<protein>
    <recommendedName>
        <fullName evidence="6 13">Phosphoglycolate phosphatase</fullName>
        <shortName evidence="13">PGP</shortName>
        <shortName evidence="13">PGPase</shortName>
        <ecNumber evidence="6 13">3.1.3.18</ecNumber>
    </recommendedName>
</protein>
<dbReference type="PANTHER" id="PTHR43434:SF1">
    <property type="entry name" value="PHOSPHOGLYCOLATE PHOSPHATASE"/>
    <property type="match status" value="1"/>
</dbReference>
<dbReference type="SFLD" id="SFLDG01129">
    <property type="entry name" value="C1.5:_HAD__Beta-PGM__Phosphata"/>
    <property type="match status" value="1"/>
</dbReference>
<feature type="binding site" evidence="13">
    <location>
        <position position="20"/>
    </location>
    <ligand>
        <name>Mg(2+)</name>
        <dbReference type="ChEBI" id="CHEBI:18420"/>
    </ligand>
</feature>
<dbReference type="SUPFAM" id="SSF56784">
    <property type="entry name" value="HAD-like"/>
    <property type="match status" value="1"/>
</dbReference>
<dbReference type="GO" id="GO:0005829">
    <property type="term" value="C:cytosol"/>
    <property type="evidence" value="ECO:0007669"/>
    <property type="project" value="TreeGrafter"/>
</dbReference>
<evidence type="ECO:0000256" key="9">
    <source>
        <dbReference type="ARBA" id="ARBA00022801"/>
    </source>
</evidence>
<dbReference type="AlphaFoldDB" id="A0A2N5CG90"/>
<dbReference type="NCBIfam" id="TIGR01509">
    <property type="entry name" value="HAD-SF-IA-v3"/>
    <property type="match status" value="1"/>
</dbReference>
<dbReference type="GO" id="GO:0046295">
    <property type="term" value="P:glycolate biosynthetic process"/>
    <property type="evidence" value="ECO:0007669"/>
    <property type="project" value="UniProtKB-UniRule"/>
</dbReference>
<feature type="binding site" evidence="13">
    <location>
        <position position="22"/>
    </location>
    <ligand>
        <name>Mg(2+)</name>
        <dbReference type="ChEBI" id="CHEBI:18420"/>
    </ligand>
</feature>
<dbReference type="NCBIfam" id="TIGR01449">
    <property type="entry name" value="PGP_bact"/>
    <property type="match status" value="1"/>
</dbReference>
<feature type="binding site" evidence="13">
    <location>
        <position position="191"/>
    </location>
    <ligand>
        <name>Mg(2+)</name>
        <dbReference type="ChEBI" id="CHEBI:18420"/>
    </ligand>
</feature>
<organism evidence="14 15">
    <name type="scientific">Cupriavidus pauculus</name>
    <dbReference type="NCBI Taxonomy" id="82633"/>
    <lineage>
        <taxon>Bacteria</taxon>
        <taxon>Pseudomonadati</taxon>
        <taxon>Pseudomonadota</taxon>
        <taxon>Betaproteobacteria</taxon>
        <taxon>Burkholderiales</taxon>
        <taxon>Burkholderiaceae</taxon>
        <taxon>Cupriavidus</taxon>
    </lineage>
</organism>
<dbReference type="UniPathway" id="UPA00865">
    <property type="reaction ID" value="UER00834"/>
</dbReference>
<dbReference type="GO" id="GO:0006281">
    <property type="term" value="P:DNA repair"/>
    <property type="evidence" value="ECO:0007669"/>
    <property type="project" value="TreeGrafter"/>
</dbReference>
<evidence type="ECO:0000256" key="2">
    <source>
        <dbReference type="ARBA" id="ARBA00001946"/>
    </source>
</evidence>
<evidence type="ECO:0000256" key="11">
    <source>
        <dbReference type="ARBA" id="ARBA00023277"/>
    </source>
</evidence>
<evidence type="ECO:0000256" key="10">
    <source>
        <dbReference type="ARBA" id="ARBA00022842"/>
    </source>
</evidence>
<feature type="active site" description="Nucleophile" evidence="13">
    <location>
        <position position="20"/>
    </location>
</feature>
<keyword evidence="9 13" id="KW-0378">Hydrolase</keyword>
<dbReference type="InterPro" id="IPR050155">
    <property type="entry name" value="HAD-like_hydrolase_sf"/>
</dbReference>
<dbReference type="InterPro" id="IPR036412">
    <property type="entry name" value="HAD-like_sf"/>
</dbReference>
<evidence type="ECO:0000256" key="13">
    <source>
        <dbReference type="HAMAP-Rule" id="MF_00495"/>
    </source>
</evidence>
<dbReference type="RefSeq" id="WP_101680571.1">
    <property type="nucleotide sequence ID" value="NZ_PJRP01000002.1"/>
</dbReference>
<reference evidence="14 15" key="1">
    <citation type="submission" date="2017-12" db="EMBL/GenBank/DDBJ databases">
        <title>Genome sequence of the active heterotrophic nitrifier-denitrifier, Cupriavidus pauculus UM1.</title>
        <authorList>
            <person name="Putonti C."/>
            <person name="Castignetti D."/>
        </authorList>
    </citation>
    <scope>NUCLEOTIDE SEQUENCE [LARGE SCALE GENOMIC DNA]</scope>
    <source>
        <strain evidence="14 15">UM1</strain>
    </source>
</reference>
<keyword evidence="8 13" id="KW-0479">Metal-binding</keyword>
<dbReference type="EC" id="3.1.3.18" evidence="6 13"/>
<keyword evidence="10 13" id="KW-0460">Magnesium</keyword>
<dbReference type="Gene3D" id="1.10.150.240">
    <property type="entry name" value="Putative phosphatase, domain 2"/>
    <property type="match status" value="1"/>
</dbReference>
<keyword evidence="7" id="KW-0113">Calvin cycle</keyword>
<dbReference type="Gene3D" id="3.40.50.1000">
    <property type="entry name" value="HAD superfamily/HAD-like"/>
    <property type="match status" value="1"/>
</dbReference>
<proteinExistence type="inferred from homology"/>
<dbReference type="EMBL" id="PJRP01000002">
    <property type="protein sequence ID" value="PLQ01205.1"/>
    <property type="molecule type" value="Genomic_DNA"/>
</dbReference>
<accession>A0A2N5CG90</accession>
<evidence type="ECO:0000256" key="3">
    <source>
        <dbReference type="ARBA" id="ARBA00004818"/>
    </source>
</evidence>
<evidence type="ECO:0000256" key="8">
    <source>
        <dbReference type="ARBA" id="ARBA00022723"/>
    </source>
</evidence>
<evidence type="ECO:0000256" key="5">
    <source>
        <dbReference type="ARBA" id="ARBA00011233"/>
    </source>
</evidence>
<evidence type="ECO:0000256" key="1">
    <source>
        <dbReference type="ARBA" id="ARBA00000830"/>
    </source>
</evidence>